<dbReference type="CDD" id="cd00090">
    <property type="entry name" value="HTH_ARSR"/>
    <property type="match status" value="1"/>
</dbReference>
<reference evidence="3 4" key="1">
    <citation type="submission" date="2016-04" db="EMBL/GenBank/DDBJ databases">
        <title>Genome sequence of Methanobrevibacter curvatus DSM 11111.</title>
        <authorList>
            <person name="Poehlein A."/>
            <person name="Seedorf H."/>
            <person name="Daniel R."/>
        </authorList>
    </citation>
    <scope>NUCLEOTIDE SEQUENCE [LARGE SCALE GENOMIC DNA]</scope>
    <source>
        <strain evidence="3 4">DSM 11111</strain>
    </source>
</reference>
<dbReference type="SMART" id="SM00989">
    <property type="entry name" value="V4R"/>
    <property type="match status" value="1"/>
</dbReference>
<dbReference type="SUPFAM" id="SSF46785">
    <property type="entry name" value="Winged helix' DNA-binding domain"/>
    <property type="match status" value="1"/>
</dbReference>
<feature type="domain" description="HTH arsR-type" evidence="1">
    <location>
        <begin position="20"/>
        <end position="97"/>
    </location>
</feature>
<dbReference type="SUPFAM" id="SSF111126">
    <property type="entry name" value="Ligand-binding domain in the NO signalling and Golgi transport"/>
    <property type="match status" value="1"/>
</dbReference>
<dbReference type="GO" id="GO:0003700">
    <property type="term" value="F:DNA-binding transcription factor activity"/>
    <property type="evidence" value="ECO:0007669"/>
    <property type="project" value="InterPro"/>
</dbReference>
<name>A0A166D7Y5_9EURY</name>
<dbReference type="Pfam" id="PF02830">
    <property type="entry name" value="V4R"/>
    <property type="match status" value="1"/>
</dbReference>
<proteinExistence type="predicted"/>
<sequence length="262" mass="30483">MINEKEKSQYPMLVLTGENSLINVVKSPVKLEILNLLGNRKMYFKDIVNELGKAKSTISVHLKQLEKKELIGSELDIYDNRKKMFFINSNILAEIDFIKQQDFDGERTENFIKNVIENDDPEKDFTRLVSHSVRSKLLENGISLYPLIYETGVEVGKIIYKQVYSKTDAGLIKNLIKFWEKYKLGILEVEEKEDALHIRNYGCFECAPLPKVDYPICYFELGVIETILKNYYDTDIEIHEELCMTMDSDHCLFVVKKNSDNN</sequence>
<feature type="domain" description="4-vinyl reductase 4VR" evidence="2">
    <location>
        <begin position="195"/>
        <end position="257"/>
    </location>
</feature>
<dbReference type="AlphaFoldDB" id="A0A166D7Y5"/>
<accession>A0A166D7Y5</accession>
<dbReference type="Pfam" id="PF01022">
    <property type="entry name" value="HTH_5"/>
    <property type="match status" value="1"/>
</dbReference>
<dbReference type="InterPro" id="IPR036388">
    <property type="entry name" value="WH-like_DNA-bd_sf"/>
</dbReference>
<comment type="caution">
    <text evidence="3">The sequence shown here is derived from an EMBL/GenBank/DDBJ whole genome shotgun (WGS) entry which is preliminary data.</text>
</comment>
<dbReference type="Gene3D" id="3.30.1380.20">
    <property type="entry name" value="Trafficking protein particle complex subunit 3"/>
    <property type="match status" value="1"/>
</dbReference>
<dbReference type="PANTHER" id="PTHR35090">
    <property type="entry name" value="DNA-DIRECTED RNA POLYMERASE SUBUNIT I"/>
    <property type="match status" value="1"/>
</dbReference>
<dbReference type="PANTHER" id="PTHR35090:SF2">
    <property type="entry name" value="ARSR FAMILY TRANSCRIPTIONAL REGULATOR"/>
    <property type="match status" value="1"/>
</dbReference>
<evidence type="ECO:0000259" key="2">
    <source>
        <dbReference type="SMART" id="SM00989"/>
    </source>
</evidence>
<keyword evidence="4" id="KW-1185">Reference proteome</keyword>
<dbReference type="PATRIC" id="fig|49547.3.peg.311"/>
<dbReference type="InterPro" id="IPR011991">
    <property type="entry name" value="ArsR-like_HTH"/>
</dbReference>
<gene>
    <name evidence="3" type="ORF">MBCUR_02960</name>
</gene>
<evidence type="ECO:0000313" key="3">
    <source>
        <dbReference type="EMBL" id="KZX15299.1"/>
    </source>
</evidence>
<dbReference type="SMART" id="SM00418">
    <property type="entry name" value="HTH_ARSR"/>
    <property type="match status" value="1"/>
</dbReference>
<dbReference type="InterPro" id="IPR024096">
    <property type="entry name" value="NO_sig/Golgi_transp_ligand-bd"/>
</dbReference>
<dbReference type="EMBL" id="LWMV01000042">
    <property type="protein sequence ID" value="KZX15299.1"/>
    <property type="molecule type" value="Genomic_DNA"/>
</dbReference>
<dbReference type="OrthoDB" id="371687at2157"/>
<dbReference type="RefSeq" id="WP_067089309.1">
    <property type="nucleotide sequence ID" value="NZ_LWMV01000042.1"/>
</dbReference>
<protein>
    <submittedName>
        <fullName evidence="3">V4R domain protein</fullName>
    </submittedName>
</protein>
<dbReference type="InterPro" id="IPR004096">
    <property type="entry name" value="V4R"/>
</dbReference>
<evidence type="ECO:0000313" key="4">
    <source>
        <dbReference type="Proteomes" id="UP000077245"/>
    </source>
</evidence>
<dbReference type="Gene3D" id="1.10.10.10">
    <property type="entry name" value="Winged helix-like DNA-binding domain superfamily/Winged helix DNA-binding domain"/>
    <property type="match status" value="1"/>
</dbReference>
<dbReference type="InterPro" id="IPR036390">
    <property type="entry name" value="WH_DNA-bd_sf"/>
</dbReference>
<organism evidence="3 4">
    <name type="scientific">Methanobrevibacter curvatus</name>
    <dbReference type="NCBI Taxonomy" id="49547"/>
    <lineage>
        <taxon>Archaea</taxon>
        <taxon>Methanobacteriati</taxon>
        <taxon>Methanobacteriota</taxon>
        <taxon>Methanomada group</taxon>
        <taxon>Methanobacteria</taxon>
        <taxon>Methanobacteriales</taxon>
        <taxon>Methanobacteriaceae</taxon>
        <taxon>Methanobrevibacter</taxon>
    </lineage>
</organism>
<dbReference type="Proteomes" id="UP000077245">
    <property type="component" value="Unassembled WGS sequence"/>
</dbReference>
<evidence type="ECO:0000259" key="1">
    <source>
        <dbReference type="SMART" id="SM00418"/>
    </source>
</evidence>
<dbReference type="InterPro" id="IPR001845">
    <property type="entry name" value="HTH_ArsR_DNA-bd_dom"/>
</dbReference>
<dbReference type="STRING" id="49547.MBCUR_02960"/>